<proteinExistence type="predicted"/>
<keyword evidence="2" id="KW-1185">Reference proteome</keyword>
<dbReference type="RefSeq" id="WP_229962580.1">
    <property type="nucleotide sequence ID" value="NZ_JAJJWI010000026.1"/>
</dbReference>
<name>A0ABW4WST3_9BACT</name>
<gene>
    <name evidence="1" type="ORF">ACFSKU_02890</name>
</gene>
<reference evidence="2" key="1">
    <citation type="journal article" date="2019" name="Int. J. Syst. Evol. Microbiol.">
        <title>The Global Catalogue of Microorganisms (GCM) 10K type strain sequencing project: providing services to taxonomists for standard genome sequencing and annotation.</title>
        <authorList>
            <consortium name="The Broad Institute Genomics Platform"/>
            <consortium name="The Broad Institute Genome Sequencing Center for Infectious Disease"/>
            <person name="Wu L."/>
            <person name="Ma J."/>
        </authorList>
    </citation>
    <scope>NUCLEOTIDE SEQUENCE [LARGE SCALE GENOMIC DNA]</scope>
    <source>
        <strain evidence="2">JCM 16545</strain>
    </source>
</reference>
<evidence type="ECO:0000313" key="1">
    <source>
        <dbReference type="EMBL" id="MFD2065814.1"/>
    </source>
</evidence>
<dbReference type="Proteomes" id="UP001597369">
    <property type="component" value="Unassembled WGS sequence"/>
</dbReference>
<dbReference type="EMBL" id="JBHUHV010000009">
    <property type="protein sequence ID" value="MFD2065814.1"/>
    <property type="molecule type" value="Genomic_DNA"/>
</dbReference>
<sequence>MSHSRTCIQCGTAIVGRSDKRYCSDSCRHLANNAVKQQNQHERRILHINAALRKNRSILRQLSPQGKTTIPRQYLELAGFDFRYLTQVYRTQKGNTYHLCYDYGYLLLPEEKVLIVNWQPYMDGPGKG</sequence>
<comment type="caution">
    <text evidence="1">The sequence shown here is derived from an EMBL/GenBank/DDBJ whole genome shotgun (WGS) entry which is preliminary data.</text>
</comment>
<evidence type="ECO:0008006" key="3">
    <source>
        <dbReference type="Google" id="ProtNLM"/>
    </source>
</evidence>
<protein>
    <recommendedName>
        <fullName evidence="3">DUF2116 family Zn-ribbon domain-containing protein</fullName>
    </recommendedName>
</protein>
<organism evidence="1 2">
    <name type="scientific">Pontibacter silvestris</name>
    <dbReference type="NCBI Taxonomy" id="2305183"/>
    <lineage>
        <taxon>Bacteria</taxon>
        <taxon>Pseudomonadati</taxon>
        <taxon>Bacteroidota</taxon>
        <taxon>Cytophagia</taxon>
        <taxon>Cytophagales</taxon>
        <taxon>Hymenobacteraceae</taxon>
        <taxon>Pontibacter</taxon>
    </lineage>
</organism>
<accession>A0ABW4WST3</accession>
<evidence type="ECO:0000313" key="2">
    <source>
        <dbReference type="Proteomes" id="UP001597369"/>
    </source>
</evidence>